<dbReference type="EMBL" id="RKQN01000002">
    <property type="protein sequence ID" value="RPE79762.1"/>
    <property type="molecule type" value="Genomic_DNA"/>
</dbReference>
<dbReference type="RefSeq" id="WP_123769944.1">
    <property type="nucleotide sequence ID" value="NZ_RKQN01000002.1"/>
</dbReference>
<sequence length="246" mass="26728">MDKPTLLLVATLALAACGPREDPQAAAAAQARAEAQAAEEMARAFEAEYAKGNWQLARAHGDILFSKHPGSAAAARIEAPYREARAKAERAREEQRLAALWTYQTQPLPRGQQVTASLYAKERVDVDGSGPRPVQLIFRDHPEWGRSSYLVLEAGDFDCYGGCKVKVSVDGAAPKRMDASRPRTDQAIAMFVEDERALWRLAKAAQTVAIEFPVEAGGTRTAVFEVGGLDPARMPAAWNRGRSTPP</sequence>
<dbReference type="Proteomes" id="UP000269708">
    <property type="component" value="Unassembled WGS sequence"/>
</dbReference>
<gene>
    <name evidence="1" type="ORF">EDC50_1588</name>
</gene>
<accession>A0A3N4V9V1</accession>
<name>A0A3N4V9V1_9GAMM</name>
<proteinExistence type="predicted"/>
<keyword evidence="2" id="KW-1185">Reference proteome</keyword>
<organism evidence="1 2">
    <name type="scientific">Vulcaniibacterium tengchongense</name>
    <dbReference type="NCBI Taxonomy" id="1273429"/>
    <lineage>
        <taxon>Bacteria</taxon>
        <taxon>Pseudomonadati</taxon>
        <taxon>Pseudomonadota</taxon>
        <taxon>Gammaproteobacteria</taxon>
        <taxon>Lysobacterales</taxon>
        <taxon>Lysobacteraceae</taxon>
        <taxon>Vulcaniibacterium</taxon>
    </lineage>
</organism>
<protein>
    <recommendedName>
        <fullName evidence="3">Lipoprotein</fullName>
    </recommendedName>
</protein>
<evidence type="ECO:0000313" key="2">
    <source>
        <dbReference type="Proteomes" id="UP000269708"/>
    </source>
</evidence>
<dbReference type="PROSITE" id="PS51257">
    <property type="entry name" value="PROKAR_LIPOPROTEIN"/>
    <property type="match status" value="1"/>
</dbReference>
<dbReference type="AlphaFoldDB" id="A0A3N4V9V1"/>
<dbReference type="OrthoDB" id="5948002at2"/>
<comment type="caution">
    <text evidence="1">The sequence shown here is derived from an EMBL/GenBank/DDBJ whole genome shotgun (WGS) entry which is preliminary data.</text>
</comment>
<evidence type="ECO:0008006" key="3">
    <source>
        <dbReference type="Google" id="ProtNLM"/>
    </source>
</evidence>
<evidence type="ECO:0000313" key="1">
    <source>
        <dbReference type="EMBL" id="RPE79762.1"/>
    </source>
</evidence>
<reference evidence="1 2" key="1">
    <citation type="submission" date="2018-11" db="EMBL/GenBank/DDBJ databases">
        <title>Genomic Encyclopedia of Type Strains, Phase IV (KMG-IV): sequencing the most valuable type-strain genomes for metagenomic binning, comparative biology and taxonomic classification.</title>
        <authorList>
            <person name="Goeker M."/>
        </authorList>
    </citation>
    <scope>NUCLEOTIDE SEQUENCE [LARGE SCALE GENOMIC DNA]</scope>
    <source>
        <strain evidence="1 2">DSM 25623</strain>
    </source>
</reference>